<reference evidence="4" key="1">
    <citation type="journal article" date="2019" name="Int. J. Syst. Evol. Microbiol.">
        <title>The Global Catalogue of Microorganisms (GCM) 10K type strain sequencing project: providing services to taxonomists for standard genome sequencing and annotation.</title>
        <authorList>
            <consortium name="The Broad Institute Genomics Platform"/>
            <consortium name="The Broad Institute Genome Sequencing Center for Infectious Disease"/>
            <person name="Wu L."/>
            <person name="Ma J."/>
        </authorList>
    </citation>
    <scope>NUCLEOTIDE SEQUENCE [LARGE SCALE GENOMIC DNA]</scope>
    <source>
        <strain evidence="4">JCM 18657</strain>
    </source>
</reference>
<dbReference type="Proteomes" id="UP001596528">
    <property type="component" value="Unassembled WGS sequence"/>
</dbReference>
<keyword evidence="1" id="KW-0812">Transmembrane</keyword>
<dbReference type="PANTHER" id="PTHR45138">
    <property type="entry name" value="REGULATORY COMPONENTS OF SENSORY TRANSDUCTION SYSTEM"/>
    <property type="match status" value="1"/>
</dbReference>
<keyword evidence="1" id="KW-1133">Transmembrane helix</keyword>
<dbReference type="PANTHER" id="PTHR45138:SF9">
    <property type="entry name" value="DIGUANYLATE CYCLASE DGCM-RELATED"/>
    <property type="match status" value="1"/>
</dbReference>
<keyword evidence="1" id="KW-0472">Membrane</keyword>
<name>A0ABW2V9D4_9BACL</name>
<dbReference type="InterPro" id="IPR000160">
    <property type="entry name" value="GGDEF_dom"/>
</dbReference>
<dbReference type="PROSITE" id="PS50887">
    <property type="entry name" value="GGDEF"/>
    <property type="match status" value="1"/>
</dbReference>
<feature type="transmembrane region" description="Helical" evidence="1">
    <location>
        <begin position="41"/>
        <end position="62"/>
    </location>
</feature>
<evidence type="ECO:0000313" key="3">
    <source>
        <dbReference type="EMBL" id="MFC7751385.1"/>
    </source>
</evidence>
<dbReference type="InterPro" id="IPR050469">
    <property type="entry name" value="Diguanylate_Cyclase"/>
</dbReference>
<feature type="transmembrane region" description="Helical" evidence="1">
    <location>
        <begin position="74"/>
        <end position="91"/>
    </location>
</feature>
<dbReference type="SUPFAM" id="SSF55073">
    <property type="entry name" value="Nucleotide cyclase"/>
    <property type="match status" value="1"/>
</dbReference>
<dbReference type="InterPro" id="IPR043128">
    <property type="entry name" value="Rev_trsase/Diguanyl_cyclase"/>
</dbReference>
<feature type="domain" description="GGDEF" evidence="2">
    <location>
        <begin position="255"/>
        <end position="378"/>
    </location>
</feature>
<proteinExistence type="predicted"/>
<protein>
    <submittedName>
        <fullName evidence="3">GGDEF domain-containing protein</fullName>
    </submittedName>
</protein>
<feature type="transmembrane region" description="Helical" evidence="1">
    <location>
        <begin position="135"/>
        <end position="154"/>
    </location>
</feature>
<evidence type="ECO:0000313" key="4">
    <source>
        <dbReference type="Proteomes" id="UP001596528"/>
    </source>
</evidence>
<sequence>MEPILLDRSLEYWLVMAMILPILAMMLYMSLRLYRSRRRPAFALLSLSVLLVIGNHLILPALYTGQSEPDTPNVVGRFLETSSFLLLQFALYQLYNTAKLKQYLIFAAGLLPPLALTIVSLKLPAISGGTPEQISLLQNVGFQLYSFLILFLCYHHLPGRTNQPGLYRLFLFVYFVSVLAETLNVHIWNRSVRALELIHLYVPIMYYGLILVFLFERTVELLNNIYRSSITDGLTGLYNRAYMQKRIERHLRSGAGIAIVFSDIDNFKKLNDTVGHDKGDEALKQVAEIAREEAAGCGFAGRYGGEEMVIALTDPKVKPAEWAERFRARVEQETIVTVSVGYAKSKSETKAEQIVKMADEAMYQAKTTGKNKVCGYSRRSKAASAGAPADGAGAEL</sequence>
<dbReference type="Gene3D" id="3.30.70.270">
    <property type="match status" value="1"/>
</dbReference>
<dbReference type="SMART" id="SM00267">
    <property type="entry name" value="GGDEF"/>
    <property type="match status" value="1"/>
</dbReference>
<feature type="transmembrane region" description="Helical" evidence="1">
    <location>
        <begin position="103"/>
        <end position="123"/>
    </location>
</feature>
<dbReference type="Pfam" id="PF00990">
    <property type="entry name" value="GGDEF"/>
    <property type="match status" value="1"/>
</dbReference>
<dbReference type="CDD" id="cd01949">
    <property type="entry name" value="GGDEF"/>
    <property type="match status" value="1"/>
</dbReference>
<feature type="transmembrane region" description="Helical" evidence="1">
    <location>
        <begin position="194"/>
        <end position="215"/>
    </location>
</feature>
<evidence type="ECO:0000256" key="1">
    <source>
        <dbReference type="SAM" id="Phobius"/>
    </source>
</evidence>
<dbReference type="EMBL" id="JBHTGQ010000041">
    <property type="protein sequence ID" value="MFC7751385.1"/>
    <property type="molecule type" value="Genomic_DNA"/>
</dbReference>
<organism evidence="3 4">
    <name type="scientific">Paenibacillus thermoaerophilus</name>
    <dbReference type="NCBI Taxonomy" id="1215385"/>
    <lineage>
        <taxon>Bacteria</taxon>
        <taxon>Bacillati</taxon>
        <taxon>Bacillota</taxon>
        <taxon>Bacilli</taxon>
        <taxon>Bacillales</taxon>
        <taxon>Paenibacillaceae</taxon>
        <taxon>Paenibacillus</taxon>
    </lineage>
</organism>
<accession>A0ABW2V9D4</accession>
<dbReference type="NCBIfam" id="TIGR00254">
    <property type="entry name" value="GGDEF"/>
    <property type="match status" value="1"/>
</dbReference>
<comment type="caution">
    <text evidence="3">The sequence shown here is derived from an EMBL/GenBank/DDBJ whole genome shotgun (WGS) entry which is preliminary data.</text>
</comment>
<evidence type="ECO:0000259" key="2">
    <source>
        <dbReference type="PROSITE" id="PS50887"/>
    </source>
</evidence>
<feature type="transmembrane region" description="Helical" evidence="1">
    <location>
        <begin position="166"/>
        <end position="188"/>
    </location>
</feature>
<dbReference type="InterPro" id="IPR029787">
    <property type="entry name" value="Nucleotide_cyclase"/>
</dbReference>
<keyword evidence="4" id="KW-1185">Reference proteome</keyword>
<dbReference type="RefSeq" id="WP_138788518.1">
    <property type="nucleotide sequence ID" value="NZ_JBHTGQ010000041.1"/>
</dbReference>
<gene>
    <name evidence="3" type="ORF">ACFQWB_15810</name>
</gene>
<feature type="transmembrane region" description="Helical" evidence="1">
    <location>
        <begin position="12"/>
        <end position="29"/>
    </location>
</feature>